<dbReference type="Gene3D" id="2.10.70.10">
    <property type="entry name" value="Complement Module, domain 1"/>
    <property type="match status" value="1"/>
</dbReference>
<dbReference type="EMBL" id="AXUT01000461">
    <property type="protein sequence ID" value="ESU76934.1"/>
    <property type="molecule type" value="Genomic_DNA"/>
</dbReference>
<comment type="caution">
    <text evidence="1">The sequence shown here is derived from an EMBL/GenBank/DDBJ whole genome shotgun (WGS) entry which is preliminary data.</text>
</comment>
<sequence length="72" mass="8253">MLYQLLLIFMRYTDSRKLTPETDANHKTASPQPIRRISSQTLLGPDGKLIIDHDGQEYLLRKTQAGKLLLTK</sequence>
<dbReference type="PATRIC" id="fig|1401327.3.peg.3835"/>
<dbReference type="AlphaFoldDB" id="A0A090NBV4"/>
<gene>
    <name evidence="1" type="ORF">WRSd3_04140</name>
</gene>
<accession>A0A090NBV4</accession>
<dbReference type="Pfam" id="PF10636">
    <property type="entry name" value="hemP"/>
    <property type="match status" value="1"/>
</dbReference>
<reference evidence="1 2" key="1">
    <citation type="submission" date="2013-10" db="EMBL/GenBank/DDBJ databases">
        <title>Draft genomes and the virulence plasmids of Sd1617 vaccine constructs: WRSd3 and WRSd5.</title>
        <authorList>
            <person name="Aksomboon Vongsawan A."/>
            <person name="Venkatesan M.M."/>
            <person name="Vaisvil B."/>
            <person name="Emel G."/>
            <person name="Kepatral V."/>
            <person name="Sethabutr O."/>
            <person name="Serichantalergs O."/>
            <person name="Mason C."/>
        </authorList>
    </citation>
    <scope>NUCLEOTIDE SEQUENCE [LARGE SCALE GENOMIC DNA]</scope>
    <source>
        <strain evidence="1 2">WRSd3</strain>
    </source>
</reference>
<protein>
    <submittedName>
        <fullName evidence="1">Hemin uptake protein hemP</fullName>
    </submittedName>
</protein>
<organism evidence="1 2">
    <name type="scientific">Shigella dysenteriae WRSd3</name>
    <dbReference type="NCBI Taxonomy" id="1401327"/>
    <lineage>
        <taxon>Bacteria</taxon>
        <taxon>Pseudomonadati</taxon>
        <taxon>Pseudomonadota</taxon>
        <taxon>Gammaproteobacteria</taxon>
        <taxon>Enterobacterales</taxon>
        <taxon>Enterobacteriaceae</taxon>
        <taxon>Shigella</taxon>
    </lineage>
</organism>
<dbReference type="Proteomes" id="UP000017944">
    <property type="component" value="Unassembled WGS sequence"/>
</dbReference>
<evidence type="ECO:0000313" key="1">
    <source>
        <dbReference type="EMBL" id="ESU76934.1"/>
    </source>
</evidence>
<dbReference type="InterPro" id="IPR019600">
    <property type="entry name" value="Hemin_uptake_protein_HemP"/>
</dbReference>
<evidence type="ECO:0000313" key="2">
    <source>
        <dbReference type="Proteomes" id="UP000017944"/>
    </source>
</evidence>
<proteinExistence type="predicted"/>
<name>A0A090NBV4_SHIDY</name>
<dbReference type="NCBIfam" id="NF007559">
    <property type="entry name" value="PRK10183.1"/>
    <property type="match status" value="1"/>
</dbReference>